<feature type="signal peptide" evidence="4">
    <location>
        <begin position="1"/>
        <end position="17"/>
    </location>
</feature>
<proteinExistence type="predicted"/>
<feature type="repeat" description="TPR" evidence="3">
    <location>
        <begin position="133"/>
        <end position="166"/>
    </location>
</feature>
<keyword evidence="4" id="KW-0732">Signal</keyword>
<gene>
    <name evidence="5" type="ORF">ACHAW5_008244</name>
</gene>
<keyword evidence="6" id="KW-1185">Reference proteome</keyword>
<name>A0ABD3PWX0_9STRA</name>
<evidence type="ECO:0000256" key="3">
    <source>
        <dbReference type="PROSITE-ProRule" id="PRU00339"/>
    </source>
</evidence>
<reference evidence="5 6" key="1">
    <citation type="submission" date="2024-10" db="EMBL/GenBank/DDBJ databases">
        <title>Updated reference genomes for cyclostephanoid diatoms.</title>
        <authorList>
            <person name="Roberts W.R."/>
            <person name="Alverson A.J."/>
        </authorList>
    </citation>
    <scope>NUCLEOTIDE SEQUENCE [LARGE SCALE GENOMIC DNA]</scope>
    <source>
        <strain evidence="5 6">AJA276-08</strain>
    </source>
</reference>
<dbReference type="InterPro" id="IPR011990">
    <property type="entry name" value="TPR-like_helical_dom_sf"/>
</dbReference>
<organism evidence="5 6">
    <name type="scientific">Stephanodiscus triporus</name>
    <dbReference type="NCBI Taxonomy" id="2934178"/>
    <lineage>
        <taxon>Eukaryota</taxon>
        <taxon>Sar</taxon>
        <taxon>Stramenopiles</taxon>
        <taxon>Ochrophyta</taxon>
        <taxon>Bacillariophyta</taxon>
        <taxon>Coscinodiscophyceae</taxon>
        <taxon>Thalassiosirophycidae</taxon>
        <taxon>Stephanodiscales</taxon>
        <taxon>Stephanodiscaceae</taxon>
        <taxon>Stephanodiscus</taxon>
    </lineage>
</organism>
<dbReference type="SUPFAM" id="SSF48452">
    <property type="entry name" value="TPR-like"/>
    <property type="match status" value="1"/>
</dbReference>
<dbReference type="Gene3D" id="1.25.40.10">
    <property type="entry name" value="Tetratricopeptide repeat domain"/>
    <property type="match status" value="2"/>
</dbReference>
<accession>A0ABD3PWX0</accession>
<comment type="caution">
    <text evidence="5">The sequence shown here is derived from an EMBL/GenBank/DDBJ whole genome shotgun (WGS) entry which is preliminary data.</text>
</comment>
<dbReference type="InterPro" id="IPR019734">
    <property type="entry name" value="TPR_rpt"/>
</dbReference>
<dbReference type="PANTHER" id="PTHR14027">
    <property type="entry name" value="RNA POLYMERASE-ASSOCIATED PROTEIN CTR9"/>
    <property type="match status" value="1"/>
</dbReference>
<dbReference type="EMBL" id="JALLAZ020000568">
    <property type="protein sequence ID" value="KAL3792074.1"/>
    <property type="molecule type" value="Genomic_DNA"/>
</dbReference>
<evidence type="ECO:0000256" key="2">
    <source>
        <dbReference type="ARBA" id="ARBA00022803"/>
    </source>
</evidence>
<evidence type="ECO:0000256" key="1">
    <source>
        <dbReference type="ARBA" id="ARBA00022737"/>
    </source>
</evidence>
<dbReference type="PROSITE" id="PS50005">
    <property type="entry name" value="TPR"/>
    <property type="match status" value="1"/>
</dbReference>
<dbReference type="GO" id="GO:0005634">
    <property type="term" value="C:nucleus"/>
    <property type="evidence" value="ECO:0007669"/>
    <property type="project" value="UniProtKB-ARBA"/>
</dbReference>
<dbReference type="PANTHER" id="PTHR14027:SF2">
    <property type="entry name" value="RNA POLYMERASE-ASSOCIATED PROTEIN CTR9 HOMOLOG"/>
    <property type="match status" value="1"/>
</dbReference>
<keyword evidence="2 3" id="KW-0802">TPR repeat</keyword>
<keyword evidence="1" id="KW-0677">Repeat</keyword>
<feature type="chain" id="PRO_5044834105" evidence="4">
    <location>
        <begin position="18"/>
        <end position="353"/>
    </location>
</feature>
<dbReference type="AlphaFoldDB" id="A0ABD3PWX0"/>
<evidence type="ECO:0000256" key="4">
    <source>
        <dbReference type="SAM" id="SignalP"/>
    </source>
</evidence>
<dbReference type="Proteomes" id="UP001530315">
    <property type="component" value="Unassembled WGS sequence"/>
</dbReference>
<evidence type="ECO:0000313" key="6">
    <source>
        <dbReference type="Proteomes" id="UP001530315"/>
    </source>
</evidence>
<protein>
    <submittedName>
        <fullName evidence="5">Uncharacterized protein</fullName>
    </submittedName>
</protein>
<dbReference type="InterPro" id="IPR031101">
    <property type="entry name" value="Ctr9"/>
</dbReference>
<sequence>MLIVALLMAALVPRARAFSFSYHNLITAQASTTTLYDKHDNVYGTIHTKTIVTDRRKFATSVASICLASSTLPPSKAVAEDAMSTAASSEVQVVATGDVKRLFNEGRAFEAQGNILAAQRLYAKVTNIAPRFIYGWSNLGNTLVAQGQLREADESYSKAVALCEENLKQTEASFGTRRCDDLYLILLNRGSVRLNNNMPKEALSDLTNSNTLRARPDATILQNLARAQEINSFYSQSDKSYTTAISMTANEVNPFWLRSSMVKYQLGDSNGAMDLIKRVSNRFPEAPEVRAAYAVLLWDKGEEDAARKKFLEIPDRARARYSDAEYLNKVIVWPPKMKEVLGYLTKAVGDRLV</sequence>
<dbReference type="SMART" id="SM00028">
    <property type="entry name" value="TPR"/>
    <property type="match status" value="4"/>
</dbReference>
<dbReference type="Pfam" id="PF13181">
    <property type="entry name" value="TPR_8"/>
    <property type="match status" value="1"/>
</dbReference>
<evidence type="ECO:0000313" key="5">
    <source>
        <dbReference type="EMBL" id="KAL3792074.1"/>
    </source>
</evidence>